<accession>A0A0E9XPH0</accession>
<evidence type="ECO:0000313" key="1">
    <source>
        <dbReference type="EMBL" id="JAI03604.1"/>
    </source>
</evidence>
<reference evidence="1" key="1">
    <citation type="submission" date="2014-11" db="EMBL/GenBank/DDBJ databases">
        <authorList>
            <person name="Amaro Gonzalez C."/>
        </authorList>
    </citation>
    <scope>NUCLEOTIDE SEQUENCE</scope>
</reference>
<protein>
    <submittedName>
        <fullName evidence="1">Uncharacterized protein</fullName>
    </submittedName>
</protein>
<reference evidence="1" key="2">
    <citation type="journal article" date="2015" name="Fish Shellfish Immunol.">
        <title>Early steps in the European eel (Anguilla anguilla)-Vibrio vulnificus interaction in the gills: Role of the RtxA13 toxin.</title>
        <authorList>
            <person name="Callol A."/>
            <person name="Pajuelo D."/>
            <person name="Ebbesson L."/>
            <person name="Teles M."/>
            <person name="MacKenzie S."/>
            <person name="Amaro C."/>
        </authorList>
    </citation>
    <scope>NUCLEOTIDE SEQUENCE</scope>
</reference>
<dbReference type="EMBL" id="GBXM01004974">
    <property type="protein sequence ID" value="JAI03604.1"/>
    <property type="molecule type" value="Transcribed_RNA"/>
</dbReference>
<name>A0A0E9XPH0_ANGAN</name>
<sequence>MSSHSSSGTLNSLDPDVKKMVSSHTATLKGLMSLQPVSSVVMVSLIRPFRITLLILKLLLSAITMSRLGNRLMPVMFS</sequence>
<proteinExistence type="predicted"/>
<organism evidence="1">
    <name type="scientific">Anguilla anguilla</name>
    <name type="common">European freshwater eel</name>
    <name type="synonym">Muraena anguilla</name>
    <dbReference type="NCBI Taxonomy" id="7936"/>
    <lineage>
        <taxon>Eukaryota</taxon>
        <taxon>Metazoa</taxon>
        <taxon>Chordata</taxon>
        <taxon>Craniata</taxon>
        <taxon>Vertebrata</taxon>
        <taxon>Euteleostomi</taxon>
        <taxon>Actinopterygii</taxon>
        <taxon>Neopterygii</taxon>
        <taxon>Teleostei</taxon>
        <taxon>Anguilliformes</taxon>
        <taxon>Anguillidae</taxon>
        <taxon>Anguilla</taxon>
    </lineage>
</organism>
<dbReference type="AlphaFoldDB" id="A0A0E9XPH0"/>